<evidence type="ECO:0008006" key="3">
    <source>
        <dbReference type="Google" id="ProtNLM"/>
    </source>
</evidence>
<dbReference type="EMBL" id="LJQP01000327">
    <property type="protein sequence ID" value="KPX63116.1"/>
    <property type="molecule type" value="Genomic_DNA"/>
</dbReference>
<gene>
    <name evidence="1" type="ORF">ALO35_03759</name>
</gene>
<reference evidence="1 2" key="1">
    <citation type="submission" date="2015-09" db="EMBL/GenBank/DDBJ databases">
        <title>Genome announcement of multiple Pseudomonas syringae strains.</title>
        <authorList>
            <person name="Thakur S."/>
            <person name="Wang P.W."/>
            <person name="Gong Y."/>
            <person name="Weir B.S."/>
            <person name="Guttman D.S."/>
        </authorList>
    </citation>
    <scope>NUCLEOTIDE SEQUENCE [LARGE SCALE GENOMIC DNA]</scope>
    <source>
        <strain evidence="1 2">ICMP3507</strain>
    </source>
</reference>
<dbReference type="SUPFAM" id="SSF55073">
    <property type="entry name" value="Nucleotide cyclase"/>
    <property type="match status" value="1"/>
</dbReference>
<accession>A0A0P9SPN9</accession>
<organism evidence="1 2">
    <name type="scientific">Pseudomonas amygdali pv. lachrymans</name>
    <name type="common">Pseudomonas syringae pv. lachrymans</name>
    <dbReference type="NCBI Taxonomy" id="53707"/>
    <lineage>
        <taxon>Bacteria</taxon>
        <taxon>Pseudomonadati</taxon>
        <taxon>Pseudomonadota</taxon>
        <taxon>Gammaproteobacteria</taxon>
        <taxon>Pseudomonadales</taxon>
        <taxon>Pseudomonadaceae</taxon>
        <taxon>Pseudomonas</taxon>
        <taxon>Pseudomonas amygdali</taxon>
    </lineage>
</organism>
<sequence length="252" mass="27579">MNNEQIALVRQAAVNGLDEAIRTWRKVGVLMDSINASLEARSGNESNIPGHPLVTLGEPEVTEFVALVVDMRNSTDRLQNLQKFPPIKSGFQRVFYETSALLPALATTAQLRDGHVTEYLGDGALILFKVDTSDRAKTVREAYLAANDCVTVARQVVNELLAERFQLPSLSIGAGLSVSPAIVTLVGTSTYRQPKAIGQCVWEASKLSSGFNTVRVSENLREAWPSQPGGKLRFEKLKDLPKKLVGFEVREA</sequence>
<dbReference type="PATRIC" id="fig|53707.9.peg.5602"/>
<dbReference type="AlphaFoldDB" id="A0A0P9SPN9"/>
<comment type="caution">
    <text evidence="1">The sequence shown here is derived from an EMBL/GenBank/DDBJ whole genome shotgun (WGS) entry which is preliminary data.</text>
</comment>
<proteinExistence type="predicted"/>
<dbReference type="InterPro" id="IPR029787">
    <property type="entry name" value="Nucleotide_cyclase"/>
</dbReference>
<name>A0A0P9SPN9_PSEAV</name>
<evidence type="ECO:0000313" key="1">
    <source>
        <dbReference type="EMBL" id="KPX63116.1"/>
    </source>
</evidence>
<evidence type="ECO:0000313" key="2">
    <source>
        <dbReference type="Proteomes" id="UP000050265"/>
    </source>
</evidence>
<dbReference type="Proteomes" id="UP000050265">
    <property type="component" value="Unassembled WGS sequence"/>
</dbReference>
<protein>
    <recommendedName>
        <fullName evidence="3">Guanylate cyclase domain-containing protein</fullName>
    </recommendedName>
</protein>
<dbReference type="Gene3D" id="3.30.70.1230">
    <property type="entry name" value="Nucleotide cyclase"/>
    <property type="match status" value="1"/>
</dbReference>